<dbReference type="EMBL" id="MFFM01000039">
    <property type="protein sequence ID" value="OGF10357.1"/>
    <property type="molecule type" value="Genomic_DNA"/>
</dbReference>
<keyword evidence="2" id="KW-0479">Metal-binding</keyword>
<dbReference type="AlphaFoldDB" id="A0A1F5R7C6"/>
<gene>
    <name evidence="7" type="ORF">A2024_02410</name>
</gene>
<dbReference type="GO" id="GO:0009060">
    <property type="term" value="P:aerobic respiration"/>
    <property type="evidence" value="ECO:0007669"/>
    <property type="project" value="TreeGrafter"/>
</dbReference>
<sequence>MLPEVLKHLFKKPATVQYPFQKIGVPKGFRGHPVMDPSLCIGCQMCVKDCPSEALEIHKESETTDEAGKVSKRFSMTFYLDRCSHCAQCAEVCPKKAIHMNTEFEDAAFDRGALKIVYK</sequence>
<protein>
    <recommendedName>
        <fullName evidence="6">4Fe-4S ferredoxin-type domain-containing protein</fullName>
    </recommendedName>
</protein>
<keyword evidence="1" id="KW-0004">4Fe-4S</keyword>
<dbReference type="GO" id="GO:0003954">
    <property type="term" value="F:NADH dehydrogenase activity"/>
    <property type="evidence" value="ECO:0007669"/>
    <property type="project" value="TreeGrafter"/>
</dbReference>
<proteinExistence type="predicted"/>
<dbReference type="GO" id="GO:0046872">
    <property type="term" value="F:metal ion binding"/>
    <property type="evidence" value="ECO:0007669"/>
    <property type="project" value="UniProtKB-KW"/>
</dbReference>
<name>A0A1F5R7C6_9BACT</name>
<reference evidence="7 8" key="1">
    <citation type="journal article" date="2016" name="Nat. Commun.">
        <title>Thousands of microbial genomes shed light on interconnected biogeochemical processes in an aquifer system.</title>
        <authorList>
            <person name="Anantharaman K."/>
            <person name="Brown C.T."/>
            <person name="Hug L.A."/>
            <person name="Sharon I."/>
            <person name="Castelle C.J."/>
            <person name="Probst A.J."/>
            <person name="Thomas B.C."/>
            <person name="Singh A."/>
            <person name="Wilkins M.J."/>
            <person name="Karaoz U."/>
            <person name="Brodie E.L."/>
            <person name="Williams K.H."/>
            <person name="Hubbard S.S."/>
            <person name="Banfield J.F."/>
        </authorList>
    </citation>
    <scope>NUCLEOTIDE SEQUENCE [LARGE SCALE GENOMIC DNA]</scope>
</reference>
<dbReference type="PROSITE" id="PS00198">
    <property type="entry name" value="4FE4S_FER_1"/>
    <property type="match status" value="2"/>
</dbReference>
<dbReference type="SUPFAM" id="SSF54862">
    <property type="entry name" value="4Fe-4S ferredoxins"/>
    <property type="match status" value="1"/>
</dbReference>
<accession>A0A1F5R7C6</accession>
<dbReference type="Proteomes" id="UP000177230">
    <property type="component" value="Unassembled WGS sequence"/>
</dbReference>
<dbReference type="PROSITE" id="PS51379">
    <property type="entry name" value="4FE4S_FER_2"/>
    <property type="match status" value="2"/>
</dbReference>
<dbReference type="Pfam" id="PF12838">
    <property type="entry name" value="Fer4_7"/>
    <property type="match status" value="1"/>
</dbReference>
<dbReference type="PANTHER" id="PTHR10849">
    <property type="entry name" value="NADH DEHYDROGENASE UBIQUINONE IRON-SULFUR PROTEIN 8, MITOCHONDRIAL"/>
    <property type="match status" value="1"/>
</dbReference>
<dbReference type="InterPro" id="IPR010226">
    <property type="entry name" value="NADH_quinone_OxRdtase_chainI"/>
</dbReference>
<feature type="domain" description="4Fe-4S ferredoxin-type" evidence="6">
    <location>
        <begin position="31"/>
        <end position="60"/>
    </location>
</feature>
<dbReference type="PANTHER" id="PTHR10849:SF35">
    <property type="entry name" value="FORMATE HYDROGENLYASE SUBUNIT 6-RELATED"/>
    <property type="match status" value="1"/>
</dbReference>
<dbReference type="InterPro" id="IPR017896">
    <property type="entry name" value="4Fe4S_Fe-S-bd"/>
</dbReference>
<evidence type="ECO:0000256" key="5">
    <source>
        <dbReference type="ARBA" id="ARBA00023014"/>
    </source>
</evidence>
<dbReference type="GO" id="GO:0051539">
    <property type="term" value="F:4 iron, 4 sulfur cluster binding"/>
    <property type="evidence" value="ECO:0007669"/>
    <property type="project" value="UniProtKB-KW"/>
</dbReference>
<evidence type="ECO:0000256" key="1">
    <source>
        <dbReference type="ARBA" id="ARBA00022485"/>
    </source>
</evidence>
<feature type="domain" description="4Fe-4S ferredoxin-type" evidence="6">
    <location>
        <begin position="74"/>
        <end position="103"/>
    </location>
</feature>
<evidence type="ECO:0000256" key="2">
    <source>
        <dbReference type="ARBA" id="ARBA00022723"/>
    </source>
</evidence>
<keyword evidence="3" id="KW-0677">Repeat</keyword>
<organism evidence="7 8">
    <name type="scientific">Candidatus Edwardsbacteria bacterium GWF2_54_11</name>
    <dbReference type="NCBI Taxonomy" id="1817851"/>
    <lineage>
        <taxon>Bacteria</taxon>
        <taxon>Candidatus Edwardsiibacteriota</taxon>
    </lineage>
</organism>
<dbReference type="InterPro" id="IPR017900">
    <property type="entry name" value="4Fe4S_Fe_S_CS"/>
</dbReference>
<comment type="caution">
    <text evidence="7">The sequence shown here is derived from an EMBL/GenBank/DDBJ whole genome shotgun (WGS) entry which is preliminary data.</text>
</comment>
<evidence type="ECO:0000313" key="7">
    <source>
        <dbReference type="EMBL" id="OGF10357.1"/>
    </source>
</evidence>
<keyword evidence="5" id="KW-0411">Iron-sulfur</keyword>
<evidence type="ECO:0000313" key="8">
    <source>
        <dbReference type="Proteomes" id="UP000177230"/>
    </source>
</evidence>
<evidence type="ECO:0000256" key="4">
    <source>
        <dbReference type="ARBA" id="ARBA00023004"/>
    </source>
</evidence>
<dbReference type="Gene3D" id="3.30.70.3270">
    <property type="match status" value="1"/>
</dbReference>
<dbReference type="GO" id="GO:0016020">
    <property type="term" value="C:membrane"/>
    <property type="evidence" value="ECO:0007669"/>
    <property type="project" value="InterPro"/>
</dbReference>
<evidence type="ECO:0000256" key="3">
    <source>
        <dbReference type="ARBA" id="ARBA00022737"/>
    </source>
</evidence>
<keyword evidence="4" id="KW-0408">Iron</keyword>
<evidence type="ECO:0000259" key="6">
    <source>
        <dbReference type="PROSITE" id="PS51379"/>
    </source>
</evidence>